<sequence length="222" mass="25409">MQTELWIHQPSILFRSNKMRELWPTKTMKMDEKINALTRLIIILSILGYLITKNVSILITGMVLIGVLIILNYIYNKRNKLSRPIEGFGGSNQMNTFMKYTPPSKTNPMMNVLLPEIQDDPKRLPAAPSYRPETEATINNSTQNMVVDSFDNPDGIEDRLFKDIGDSFEFDRSMIQFNSNPITTVPNDQQSFAEFCYGDMISCKEGNSIACNQTMAPRWTNH</sequence>
<dbReference type="EMBL" id="MN740705">
    <property type="protein sequence ID" value="QHU09075.1"/>
    <property type="molecule type" value="Genomic_DNA"/>
</dbReference>
<feature type="transmembrane region" description="Helical" evidence="1">
    <location>
        <begin position="57"/>
        <end position="75"/>
    </location>
</feature>
<evidence type="ECO:0000256" key="1">
    <source>
        <dbReference type="SAM" id="Phobius"/>
    </source>
</evidence>
<dbReference type="InterPro" id="IPR043915">
    <property type="entry name" value="P9_TM"/>
</dbReference>
<evidence type="ECO:0000313" key="3">
    <source>
        <dbReference type="EMBL" id="QHU09075.1"/>
    </source>
</evidence>
<keyword evidence="1" id="KW-0812">Transmembrane</keyword>
<reference evidence="3" key="1">
    <citation type="journal article" date="2020" name="Nature">
        <title>Giant virus diversity and host interactions through global metagenomics.</title>
        <authorList>
            <person name="Schulz F."/>
            <person name="Roux S."/>
            <person name="Paez-Espino D."/>
            <person name="Jungbluth S."/>
            <person name="Walsh D.A."/>
            <person name="Denef V.J."/>
            <person name="McMahon K.D."/>
            <person name="Konstantinidis K.T."/>
            <person name="Eloe-Fadrosh E.A."/>
            <person name="Kyrpides N.C."/>
            <person name="Woyke T."/>
        </authorList>
    </citation>
    <scope>NUCLEOTIDE SEQUENCE</scope>
    <source>
        <strain evidence="3">GVMAG-S-1074260-58</strain>
    </source>
</reference>
<name>A0A6C0JTJ7_9ZZZZ</name>
<dbReference type="AlphaFoldDB" id="A0A6C0JTJ7"/>
<feature type="transmembrane region" description="Helical" evidence="1">
    <location>
        <begin position="34"/>
        <end position="51"/>
    </location>
</feature>
<keyword evidence="1" id="KW-0472">Membrane</keyword>
<evidence type="ECO:0000259" key="2">
    <source>
        <dbReference type="Pfam" id="PF19066"/>
    </source>
</evidence>
<feature type="domain" description="Minor capsid protein P9 transmembrane helices" evidence="2">
    <location>
        <begin position="5"/>
        <end position="73"/>
    </location>
</feature>
<proteinExistence type="predicted"/>
<organism evidence="3">
    <name type="scientific">viral metagenome</name>
    <dbReference type="NCBI Taxonomy" id="1070528"/>
    <lineage>
        <taxon>unclassified sequences</taxon>
        <taxon>metagenomes</taxon>
        <taxon>organismal metagenomes</taxon>
    </lineage>
</organism>
<accession>A0A6C0JTJ7</accession>
<dbReference type="Pfam" id="PF19066">
    <property type="entry name" value="P9_TM"/>
    <property type="match status" value="1"/>
</dbReference>
<keyword evidence="1" id="KW-1133">Transmembrane helix</keyword>
<protein>
    <recommendedName>
        <fullName evidence="2">Minor capsid protein P9 transmembrane helices domain-containing protein</fullName>
    </recommendedName>
</protein>